<dbReference type="Gene3D" id="3.40.50.1000">
    <property type="entry name" value="HAD superfamily/HAD-like"/>
    <property type="match status" value="1"/>
</dbReference>
<evidence type="ECO:0000313" key="2">
    <source>
        <dbReference type="EMBL" id="KAB3527647.1"/>
    </source>
</evidence>
<dbReference type="SFLD" id="SFLDS00003">
    <property type="entry name" value="Haloacid_Dehalogenase"/>
    <property type="match status" value="1"/>
</dbReference>
<reference evidence="2 3" key="1">
    <citation type="submission" date="2019-10" db="EMBL/GenBank/DDBJ databases">
        <title>Alkaliphilus serpentinus sp. nov. and Alkaliphilus pronyensis sp. nov., two novel anaerobic alkaliphilic species isolated from the serpentinized-hosted hydrothermal field of the Prony Bay (New Caledonia).</title>
        <authorList>
            <person name="Postec A."/>
        </authorList>
    </citation>
    <scope>NUCLEOTIDE SEQUENCE [LARGE SCALE GENOMIC DNA]</scope>
    <source>
        <strain evidence="2 3">LacT</strain>
    </source>
</reference>
<dbReference type="InterPro" id="IPR051540">
    <property type="entry name" value="S-2-haloacid_dehalogenase"/>
</dbReference>
<keyword evidence="1 2" id="KW-0378">Hydrolase</keyword>
<dbReference type="SFLD" id="SFLDG01129">
    <property type="entry name" value="C1.5:_HAD__Beta-PGM__Phosphata"/>
    <property type="match status" value="1"/>
</dbReference>
<dbReference type="Pfam" id="PF00702">
    <property type="entry name" value="Hydrolase"/>
    <property type="match status" value="1"/>
</dbReference>
<organism evidence="2 3">
    <name type="scientific">Alkaliphilus serpentinus</name>
    <dbReference type="NCBI Taxonomy" id="1482731"/>
    <lineage>
        <taxon>Bacteria</taxon>
        <taxon>Bacillati</taxon>
        <taxon>Bacillota</taxon>
        <taxon>Clostridia</taxon>
        <taxon>Peptostreptococcales</taxon>
        <taxon>Natronincolaceae</taxon>
        <taxon>Alkaliphilus</taxon>
    </lineage>
</organism>
<protein>
    <submittedName>
        <fullName evidence="2">HAD family hydrolase</fullName>
    </submittedName>
</protein>
<dbReference type="InterPro" id="IPR036412">
    <property type="entry name" value="HAD-like_sf"/>
</dbReference>
<evidence type="ECO:0000313" key="3">
    <source>
        <dbReference type="Proteomes" id="UP000465601"/>
    </source>
</evidence>
<comment type="caution">
    <text evidence="2">The sequence shown here is derived from an EMBL/GenBank/DDBJ whole genome shotgun (WGS) entry which is preliminary data.</text>
</comment>
<dbReference type="PANTHER" id="PTHR43316:SF3">
    <property type="entry name" value="HALOACID DEHALOGENASE, TYPE II (AFU_ORTHOLOGUE AFUA_2G07750)-RELATED"/>
    <property type="match status" value="1"/>
</dbReference>
<dbReference type="AlphaFoldDB" id="A0A833HMP7"/>
<gene>
    <name evidence="2" type="ORF">F8153_11740</name>
</gene>
<dbReference type="SUPFAM" id="SSF56784">
    <property type="entry name" value="HAD-like"/>
    <property type="match status" value="1"/>
</dbReference>
<dbReference type="RefSeq" id="WP_151866542.1">
    <property type="nucleotide sequence ID" value="NZ_WBZB01000040.1"/>
</dbReference>
<dbReference type="GO" id="GO:0016787">
    <property type="term" value="F:hydrolase activity"/>
    <property type="evidence" value="ECO:0007669"/>
    <property type="project" value="UniProtKB-KW"/>
</dbReference>
<proteinExistence type="predicted"/>
<evidence type="ECO:0000256" key="1">
    <source>
        <dbReference type="ARBA" id="ARBA00022801"/>
    </source>
</evidence>
<dbReference type="PANTHER" id="PTHR43316">
    <property type="entry name" value="HYDROLASE, HALOACID DELAHOGENASE-RELATED"/>
    <property type="match status" value="1"/>
</dbReference>
<dbReference type="OrthoDB" id="9809962at2"/>
<keyword evidence="3" id="KW-1185">Reference proteome</keyword>
<dbReference type="InterPro" id="IPR023214">
    <property type="entry name" value="HAD_sf"/>
</dbReference>
<dbReference type="Proteomes" id="UP000465601">
    <property type="component" value="Unassembled WGS sequence"/>
</dbReference>
<dbReference type="EMBL" id="WBZB01000040">
    <property type="protein sequence ID" value="KAB3527647.1"/>
    <property type="molecule type" value="Genomic_DNA"/>
</dbReference>
<accession>A0A833HMP7</accession>
<sequence length="238" mass="27801">MIKTVLFDLDGTLLPLDMNEFIKRYFGGLTVKFKDMIKGEELSSIVWASTKYMVENKEASKTNEEAFFEDFYKRVHHKPEVMNPLFEEYYIKDFCKVQDATRQEELMVKAVRQLKDKGYKVVVATNPIFPEIAIHQRIKWAGFEIEDFDFITTFEKMHFCKPNVEFYQEVLENIGGKPEDCLMVGNDVEEDMVAKQLGLTTFLIEDCIIHRGTSLEGIDYKGDYKKFYEFVVGLPSLK</sequence>
<name>A0A833HMP7_9FIRM</name>